<sequence length="423" mass="45763">MARVLRSTLGAIIATALALTSPNWATPAAARGAATPNAVVTWHIHAQTAIYDVGRQTPNAAARSFAMVQGAVFDAVNAIAGAPYQPYLMSPRSRRGDSVPAAVAASAYRVLVSLFPAQADALRARYDEELAKIPDGRAKRSGTAVGEATAAAMIADRTGDGAFDTSVTWPVSEVPGEYRLTPPGFVQSGAWYAFLKPFVVRDPTRYRVSGPPPLASAGYARQLNEVKSLGSATSTSRTPDQTEAAIWWDDFHMVEWEMRRVLATDQRLGNLATARLFAQTDIATVDALISCYQQKRHWNLWRPVTAIPLADTDGNPATTADPAWQPLRVTAPSPEWPSGHTCYTSATMVSFRAFFGRDRLPFHAYSPASGTTRHFDSFAKAQAEVQLARIWAGVHYRGATVLGDQLGTAATREVIRNFAPMKN</sequence>
<reference evidence="2 3" key="1">
    <citation type="journal article" date="2013" name="Antonie Van Leeuwenhoek">
        <title>Actinoplanes hulinensis sp. nov., a novel actinomycete isolated from soybean root (Glycine max (L.) Merr).</title>
        <authorList>
            <person name="Shen Y."/>
            <person name="Liu C."/>
            <person name="Wang X."/>
            <person name="Zhao J."/>
            <person name="Jia F."/>
            <person name="Zhang Y."/>
            <person name="Wang L."/>
            <person name="Yang D."/>
            <person name="Xiang W."/>
        </authorList>
    </citation>
    <scope>NUCLEOTIDE SEQUENCE [LARGE SCALE GENOMIC DNA]</scope>
    <source>
        <strain evidence="2 3">NEAU-M9</strain>
    </source>
</reference>
<dbReference type="PANTHER" id="PTHR34599">
    <property type="entry name" value="PEROXIDASE-RELATED"/>
    <property type="match status" value="1"/>
</dbReference>
<dbReference type="EMBL" id="JAHXZI010000001">
    <property type="protein sequence ID" value="MBW6432751.1"/>
    <property type="molecule type" value="Genomic_DNA"/>
</dbReference>
<keyword evidence="3" id="KW-1185">Reference proteome</keyword>
<name>A0ABS7AVF3_9ACTN</name>
<accession>A0ABS7AVF3</accession>
<proteinExistence type="predicted"/>
<evidence type="ECO:0000313" key="2">
    <source>
        <dbReference type="EMBL" id="MBW6432751.1"/>
    </source>
</evidence>
<organism evidence="2 3">
    <name type="scientific">Actinoplanes hulinensis</name>
    <dbReference type="NCBI Taxonomy" id="1144547"/>
    <lineage>
        <taxon>Bacteria</taxon>
        <taxon>Bacillati</taxon>
        <taxon>Actinomycetota</taxon>
        <taxon>Actinomycetes</taxon>
        <taxon>Micromonosporales</taxon>
        <taxon>Micromonosporaceae</taxon>
        <taxon>Actinoplanes</taxon>
    </lineage>
</organism>
<evidence type="ECO:0000256" key="1">
    <source>
        <dbReference type="SAM" id="SignalP"/>
    </source>
</evidence>
<keyword evidence="1" id="KW-0732">Signal</keyword>
<comment type="caution">
    <text evidence="2">The sequence shown here is derived from an EMBL/GenBank/DDBJ whole genome shotgun (WGS) entry which is preliminary data.</text>
</comment>
<dbReference type="InterPro" id="IPR036938">
    <property type="entry name" value="PAP2/HPO_sf"/>
</dbReference>
<dbReference type="PANTHER" id="PTHR34599:SF1">
    <property type="entry name" value="PHOSPHATIDIC ACID PHOSPHATASE TYPE 2_HALOPEROXIDASE DOMAIN-CONTAINING PROTEIN"/>
    <property type="match status" value="1"/>
</dbReference>
<protein>
    <submittedName>
        <fullName evidence="2">Vanadium-dependent haloperoxidase</fullName>
    </submittedName>
</protein>
<dbReference type="CDD" id="cd03398">
    <property type="entry name" value="PAP2_haloperoxidase"/>
    <property type="match status" value="1"/>
</dbReference>
<gene>
    <name evidence="2" type="ORF">KZ829_03220</name>
</gene>
<feature type="signal peptide" evidence="1">
    <location>
        <begin position="1"/>
        <end position="25"/>
    </location>
</feature>
<dbReference type="RefSeq" id="WP_220142311.1">
    <property type="nucleotide sequence ID" value="NZ_JAHXZI010000001.1"/>
</dbReference>
<dbReference type="Proteomes" id="UP001519863">
    <property type="component" value="Unassembled WGS sequence"/>
</dbReference>
<dbReference type="Gene3D" id="1.10.606.20">
    <property type="match status" value="1"/>
</dbReference>
<evidence type="ECO:0000313" key="3">
    <source>
        <dbReference type="Proteomes" id="UP001519863"/>
    </source>
</evidence>
<dbReference type="SUPFAM" id="SSF48317">
    <property type="entry name" value="Acid phosphatase/Vanadium-dependent haloperoxidase"/>
    <property type="match status" value="1"/>
</dbReference>
<dbReference type="InterPro" id="IPR052559">
    <property type="entry name" value="V-haloperoxidase"/>
</dbReference>
<feature type="chain" id="PRO_5045639788" evidence="1">
    <location>
        <begin position="26"/>
        <end position="423"/>
    </location>
</feature>